<reference evidence="2" key="2">
    <citation type="submission" date="2020-09" db="EMBL/GenBank/DDBJ databases">
        <authorList>
            <person name="Sun Q."/>
            <person name="Kim S."/>
        </authorList>
    </citation>
    <scope>NUCLEOTIDE SEQUENCE</scope>
    <source>
        <strain evidence="2">KCTC 23224</strain>
    </source>
</reference>
<evidence type="ECO:0000256" key="1">
    <source>
        <dbReference type="SAM" id="SignalP"/>
    </source>
</evidence>
<dbReference type="SUPFAM" id="SSF75011">
    <property type="entry name" value="3-carboxy-cis,cis-mucoante lactonizing enzyme"/>
    <property type="match status" value="1"/>
</dbReference>
<keyword evidence="3" id="KW-1185">Reference proteome</keyword>
<feature type="chain" id="PRO_5035271203" evidence="1">
    <location>
        <begin position="29"/>
        <end position="479"/>
    </location>
</feature>
<evidence type="ECO:0000313" key="2">
    <source>
        <dbReference type="EMBL" id="GHB50770.1"/>
    </source>
</evidence>
<dbReference type="AlphaFoldDB" id="A0A8J3G6T1"/>
<accession>A0A8J3G6T1</accession>
<organism evidence="2 3">
    <name type="scientific">Mongoliitalea lutea</name>
    <dbReference type="NCBI Taxonomy" id="849756"/>
    <lineage>
        <taxon>Bacteria</taxon>
        <taxon>Pseudomonadati</taxon>
        <taxon>Bacteroidota</taxon>
        <taxon>Cytophagia</taxon>
        <taxon>Cytophagales</taxon>
        <taxon>Cyclobacteriaceae</taxon>
        <taxon>Mongoliitalea</taxon>
    </lineage>
</organism>
<keyword evidence="1" id="KW-0732">Signal</keyword>
<protein>
    <submittedName>
        <fullName evidence="2">Uncharacterized protein</fullName>
    </submittedName>
</protein>
<dbReference type="EMBL" id="BMYF01000026">
    <property type="protein sequence ID" value="GHB50770.1"/>
    <property type="molecule type" value="Genomic_DNA"/>
</dbReference>
<feature type="signal peptide" evidence="1">
    <location>
        <begin position="1"/>
        <end position="28"/>
    </location>
</feature>
<evidence type="ECO:0000313" key="3">
    <source>
        <dbReference type="Proteomes" id="UP000642809"/>
    </source>
</evidence>
<comment type="caution">
    <text evidence="2">The sequence shown here is derived from an EMBL/GenBank/DDBJ whole genome shotgun (WGS) entry which is preliminary data.</text>
</comment>
<reference evidence="2" key="1">
    <citation type="journal article" date="2014" name="Int. J. Syst. Evol. Microbiol.">
        <title>Complete genome sequence of Corynebacterium casei LMG S-19264T (=DSM 44701T), isolated from a smear-ripened cheese.</title>
        <authorList>
            <consortium name="US DOE Joint Genome Institute (JGI-PGF)"/>
            <person name="Walter F."/>
            <person name="Albersmeier A."/>
            <person name="Kalinowski J."/>
            <person name="Ruckert C."/>
        </authorList>
    </citation>
    <scope>NUCLEOTIDE SEQUENCE</scope>
    <source>
        <strain evidence="2">KCTC 23224</strain>
    </source>
</reference>
<dbReference type="Proteomes" id="UP000642809">
    <property type="component" value="Unassembled WGS sequence"/>
</dbReference>
<dbReference type="InterPro" id="IPR015943">
    <property type="entry name" value="WD40/YVTN_repeat-like_dom_sf"/>
</dbReference>
<gene>
    <name evidence="2" type="ORF">GCM10008106_34470</name>
</gene>
<name>A0A8J3G6T1_9BACT</name>
<dbReference type="Gene3D" id="2.130.10.10">
    <property type="entry name" value="YVTN repeat-like/Quinoprotein amine dehydrogenase"/>
    <property type="match status" value="1"/>
</dbReference>
<sequence>MKKALTIMKRVFVIYLMLCLFNSSLLNAAVTHAWNTHYQNIGVRFNPDKSQFVVFSHDRITKWDMETGKLLASFDTYMSDFKRYPHRNSKLIDVDDYLLELVFSDGDGSIHRFSLLQGQYINFPKFNHGLRIFHGYVDGNKMVYTTTGDYNVSIYDQNTSKDKIVHEKYFGFIQVPVFHKVVIIKDKGEFLFVDGSTYKKKKLGVKNTYSYIHNMPDDWMEAYSGGRDTRETVQFVNLVTGKKEAYKGEEAKKLYYPKSVPQPKTEFIRTIVRSDDKYYYQFYNSGNYEDGKQTYYKYGIRKVEQVTGKIIREVDISSSQDDFLAVLERVKQNEQVAFKEFKINFNQLPLPYSFDYNSASAREIQTIPFVKFGSHPSVGSKEFAIGKIMDCYDGGVIVLTMSFTQGASSQTSHFYIRQYDKYGLLIDSKDLGKTIKQGGGFDQITRFTIEPMNRGYSAVARWEMGKGVQQKNYAGGCND</sequence>
<proteinExistence type="predicted"/>